<gene>
    <name evidence="7" type="ORF">AVDCRST_MAG17-1301</name>
</gene>
<dbReference type="EMBL" id="CADCVV010000095">
    <property type="protein sequence ID" value="CAA9499820.1"/>
    <property type="molecule type" value="Genomic_DNA"/>
</dbReference>
<dbReference type="InterPro" id="IPR036291">
    <property type="entry name" value="NAD(P)-bd_dom_sf"/>
</dbReference>
<dbReference type="PANTHER" id="PTHR44154:SF1">
    <property type="entry name" value="QUINONE OXIDOREDUCTASE"/>
    <property type="match status" value="1"/>
</dbReference>
<reference evidence="7" key="1">
    <citation type="submission" date="2020-02" db="EMBL/GenBank/DDBJ databases">
        <authorList>
            <person name="Meier V. D."/>
        </authorList>
    </citation>
    <scope>NUCLEOTIDE SEQUENCE</scope>
    <source>
        <strain evidence="7">AVDCRST_MAG17</strain>
    </source>
</reference>
<evidence type="ECO:0000256" key="2">
    <source>
        <dbReference type="ARBA" id="ARBA00011881"/>
    </source>
</evidence>
<dbReference type="GO" id="GO:0016829">
    <property type="term" value="F:lyase activity"/>
    <property type="evidence" value="ECO:0007669"/>
    <property type="project" value="UniProtKB-KW"/>
</dbReference>
<dbReference type="GO" id="GO:0016491">
    <property type="term" value="F:oxidoreductase activity"/>
    <property type="evidence" value="ECO:0007669"/>
    <property type="project" value="UniProtKB-KW"/>
</dbReference>
<dbReference type="PROSITE" id="PS01162">
    <property type="entry name" value="QOR_ZETA_CRYSTAL"/>
    <property type="match status" value="1"/>
</dbReference>
<keyword evidence="7" id="KW-0456">Lyase</keyword>
<dbReference type="GO" id="GO:0005737">
    <property type="term" value="C:cytoplasm"/>
    <property type="evidence" value="ECO:0007669"/>
    <property type="project" value="UniProtKB-SubCell"/>
</dbReference>
<feature type="domain" description="Enoyl reductase (ER)" evidence="6">
    <location>
        <begin position="10"/>
        <end position="313"/>
    </location>
</feature>
<dbReference type="InterPro" id="IPR051603">
    <property type="entry name" value="Zinc-ADH_QOR/CCCR"/>
</dbReference>
<keyword evidence="3" id="KW-0963">Cytoplasm</keyword>
<evidence type="ECO:0000256" key="4">
    <source>
        <dbReference type="ARBA" id="ARBA00022857"/>
    </source>
</evidence>
<comment type="subunit">
    <text evidence="2">Homotetramer.</text>
</comment>
<evidence type="ECO:0000313" key="7">
    <source>
        <dbReference type="EMBL" id="CAA9499820.1"/>
    </source>
</evidence>
<sequence>MRAIAIEEFGGNDRLRLKEVPDPKVAPDGVLIRVRGAGLNPVDHKLREGYLEGAFPHVFPVVLGWDAAGVVEAVGPAVTRFAPGDEVFAYCRKHFVGEGTYGEYVSVPEDFVAPKPESIDFVSAGAVPLAALTAWQALIEATAVRAGETVLVHGAAGGVGSFAVQIARARGALVIGTASSAKHDFIRELGASEQIDYHEVDFVEAVREIHPDGVDVVLDLFGGDTLRRSVDALADGGRLVSLAEPPVDDHFRQREILPAYVFVRPSGSQLAELSRLIDDGEIRAELEATYPLAEAAQALERLATGRVQGKLALEVD</sequence>
<name>A0A6J4SHV7_9ACTN</name>
<dbReference type="CDD" id="cd05289">
    <property type="entry name" value="MDR_like_2"/>
    <property type="match status" value="1"/>
</dbReference>
<dbReference type="Pfam" id="PF13602">
    <property type="entry name" value="ADH_zinc_N_2"/>
    <property type="match status" value="1"/>
</dbReference>
<keyword evidence="4" id="KW-0521">NADP</keyword>
<dbReference type="GO" id="GO:0008270">
    <property type="term" value="F:zinc ion binding"/>
    <property type="evidence" value="ECO:0007669"/>
    <property type="project" value="InterPro"/>
</dbReference>
<dbReference type="PANTHER" id="PTHR44154">
    <property type="entry name" value="QUINONE OXIDOREDUCTASE"/>
    <property type="match status" value="1"/>
</dbReference>
<dbReference type="GO" id="GO:0003723">
    <property type="term" value="F:RNA binding"/>
    <property type="evidence" value="ECO:0007669"/>
    <property type="project" value="UniProtKB-KW"/>
</dbReference>
<dbReference type="InterPro" id="IPR002364">
    <property type="entry name" value="Quin_OxRdtase/zeta-crystal_CS"/>
</dbReference>
<dbReference type="Gene3D" id="3.40.50.720">
    <property type="entry name" value="NAD(P)-binding Rossmann-like Domain"/>
    <property type="match status" value="1"/>
</dbReference>
<proteinExistence type="predicted"/>
<dbReference type="InterPro" id="IPR013154">
    <property type="entry name" value="ADH-like_N"/>
</dbReference>
<evidence type="ECO:0000256" key="3">
    <source>
        <dbReference type="ARBA" id="ARBA00022490"/>
    </source>
</evidence>
<evidence type="ECO:0000259" key="6">
    <source>
        <dbReference type="SMART" id="SM00829"/>
    </source>
</evidence>
<dbReference type="EC" id="1.1.1.-" evidence="7"/>
<evidence type="ECO:0000256" key="5">
    <source>
        <dbReference type="ARBA" id="ARBA00022884"/>
    </source>
</evidence>
<dbReference type="Gene3D" id="3.90.180.10">
    <property type="entry name" value="Medium-chain alcohol dehydrogenases, catalytic domain"/>
    <property type="match status" value="1"/>
</dbReference>
<dbReference type="SMART" id="SM00829">
    <property type="entry name" value="PKS_ER"/>
    <property type="match status" value="1"/>
</dbReference>
<accession>A0A6J4SHV7</accession>
<dbReference type="SUPFAM" id="SSF50129">
    <property type="entry name" value="GroES-like"/>
    <property type="match status" value="1"/>
</dbReference>
<dbReference type="InterPro" id="IPR011032">
    <property type="entry name" value="GroES-like_sf"/>
</dbReference>
<dbReference type="AlphaFoldDB" id="A0A6J4SHV7"/>
<keyword evidence="5" id="KW-0694">RNA-binding</keyword>
<dbReference type="SUPFAM" id="SSF51735">
    <property type="entry name" value="NAD(P)-binding Rossmann-fold domains"/>
    <property type="match status" value="1"/>
</dbReference>
<evidence type="ECO:0000256" key="1">
    <source>
        <dbReference type="ARBA" id="ARBA00004496"/>
    </source>
</evidence>
<dbReference type="Pfam" id="PF08240">
    <property type="entry name" value="ADH_N"/>
    <property type="match status" value="1"/>
</dbReference>
<keyword evidence="7" id="KW-0560">Oxidoreductase</keyword>
<dbReference type="InterPro" id="IPR020843">
    <property type="entry name" value="ER"/>
</dbReference>
<protein>
    <submittedName>
        <fullName evidence="7">Bifunctional protein: zinc-containing alcohol dehydrogenase quinone oxidoreductase ( NADPH:quinone reductase) Similar to arginate lyase</fullName>
        <ecNumber evidence="7">1.1.1.-</ecNumber>
    </submittedName>
</protein>
<organism evidence="7">
    <name type="scientific">uncultured Solirubrobacterales bacterium</name>
    <dbReference type="NCBI Taxonomy" id="768556"/>
    <lineage>
        <taxon>Bacteria</taxon>
        <taxon>Bacillati</taxon>
        <taxon>Actinomycetota</taxon>
        <taxon>Thermoleophilia</taxon>
        <taxon>Solirubrobacterales</taxon>
        <taxon>environmental samples</taxon>
    </lineage>
</organism>
<comment type="subcellular location">
    <subcellularLocation>
        <location evidence="1">Cytoplasm</location>
    </subcellularLocation>
</comment>